<organism evidence="1">
    <name type="scientific">Accumulibacter regalis</name>
    <dbReference type="NCBI Taxonomy" id="522306"/>
    <lineage>
        <taxon>Bacteria</taxon>
        <taxon>Pseudomonadati</taxon>
        <taxon>Pseudomonadota</taxon>
        <taxon>Betaproteobacteria</taxon>
        <taxon>Candidatus Accumulibacter</taxon>
    </lineage>
</organism>
<dbReference type="eggNOG" id="COG3299">
    <property type="taxonomic scope" value="Bacteria"/>
</dbReference>
<dbReference type="OrthoDB" id="9027184at2"/>
<dbReference type="STRING" id="522306.CAP2UW1_3665"/>
<protein>
    <submittedName>
        <fullName evidence="1">Uncharacterized protein</fullName>
    </submittedName>
</protein>
<dbReference type="EMBL" id="CP001715">
    <property type="protein sequence ID" value="ACV36919.1"/>
    <property type="molecule type" value="Genomic_DNA"/>
</dbReference>
<dbReference type="KEGG" id="app:CAP2UW1_3665"/>
<dbReference type="HOGENOM" id="CLU_024495_0_0_4"/>
<sequence length="752" mass="80841">MPLIAPILDDRSFEDLFAELRNRIPVYNPAWTDHLDSDPGITLLQLFAYLGEGLQFRFNQIPEATQIAFLKLLDLPMQPARPAQALVRFESKVANGVVLYGGDQVKAGKVLFTLTQDATIWPLDCVTVARRSLLSDEELADTTRVRGFIDGLDSELGAAVQGSVDAVRLALGADQQVAPYDVLTLASDGLSAPVDFSATVDACVWIGVLKNAGVIGDPLADLKRVAGRTLPLSLGFAPAAWYPDIDQVAACGAGDGPSLIWQASLAKLAKDGSPDYTPVRVAGDTTAGFTRQGVVRLELPADLTPLGVPAAPVGLAGTGDFPPELDDDRAEQLWFWLRVWRGDGSRIGEVRLLTLNAVAAEQTVAAAGELLGSGNGQPGQVYQLANAPVLRDARYPVHLQIEESGVWTDWTQVDTLDASSGADRHFALDAEAGTLHFGERVPQLGERLRVAGYRWGGGAAGNVPAAAIDKLGATLNGPLPPEPLRRPGQVTLKCSNPLPASGGADSESLDAALRRIPSELRRNHRAVARDDFAELALQTPAVLLGRAECLPLFHAPSRKRRPGTVSVVVWPARDAQHPNAPLPDAWELMQVCSWLDRWRLVTTELYVIPPTYRRIALAISLKVRDGYGLDAVRDWLDILLRQYLAPLPPYGPDGQGWPLGRRLLARELEGVAMQVEGVEYLTELRLDAASTDADGKVSWAATEMLQIDDWEVPEVAGIIVVDDATALPAPGTGLAPPLARPPVPVPVLRDVC</sequence>
<reference evidence="1" key="2">
    <citation type="submission" date="2009-09" db="EMBL/GenBank/DDBJ databases">
        <title>Complete sequence of chromosome of Candidatus Accumulibacter phosphatis clade IIA str. UW-1.</title>
        <authorList>
            <consortium name="US DOE Joint Genome Institute"/>
            <person name="Martin H.G."/>
            <person name="Ivanova N."/>
            <person name="Kunin V."/>
            <person name="Warnecke F."/>
            <person name="Barry K."/>
            <person name="He S."/>
            <person name="Salamov A."/>
            <person name="Szeto E."/>
            <person name="Dalin E."/>
            <person name="Pangilinan J.L."/>
            <person name="Lapidus A."/>
            <person name="Lowry S."/>
            <person name="Kyrpides N.C."/>
            <person name="McMahon K.D."/>
            <person name="Hugenholtz P."/>
        </authorList>
    </citation>
    <scope>NUCLEOTIDE SEQUENCE [LARGE SCALE GENOMIC DNA]</scope>
    <source>
        <strain evidence="1">UW-1</strain>
    </source>
</reference>
<accession>C7RKJ9</accession>
<dbReference type="AlphaFoldDB" id="C7RKJ9"/>
<evidence type="ECO:0000313" key="1">
    <source>
        <dbReference type="EMBL" id="ACV36919.1"/>
    </source>
</evidence>
<gene>
    <name evidence="1" type="ordered locus">CAP2UW1_3665</name>
</gene>
<reference evidence="1" key="1">
    <citation type="submission" date="2009-08" db="EMBL/GenBank/DDBJ databases">
        <authorList>
            <consortium name="US DOE Joint Genome Institute"/>
            <person name="Lucas S."/>
            <person name="Copeland A."/>
            <person name="Lapidus A."/>
            <person name="Glavina del Rio T."/>
            <person name="Dalin E."/>
            <person name="Tice H."/>
            <person name="Bruce D."/>
            <person name="Barry K."/>
            <person name="Pitluck S."/>
            <person name="Lowry S."/>
            <person name="Larimer F."/>
            <person name="Land M."/>
            <person name="Hauser L."/>
            <person name="Kyrpides N."/>
            <person name="Ivanova N."/>
            <person name="McMahon K.D."/>
            <person name="Hugenholtz P."/>
        </authorList>
    </citation>
    <scope>NUCLEOTIDE SEQUENCE</scope>
    <source>
        <strain evidence="1">UW-1</strain>
    </source>
</reference>
<proteinExistence type="predicted"/>
<name>C7RKJ9_ACCRE</name>
<dbReference type="NCBIfam" id="TIGR02243">
    <property type="entry name" value="putative baseplate assembly protein"/>
    <property type="match status" value="1"/>
</dbReference>
<dbReference type="InterPro" id="IPR011749">
    <property type="entry name" value="CHP02243"/>
</dbReference>